<organism evidence="1">
    <name type="scientific">bioreactor metagenome</name>
    <dbReference type="NCBI Taxonomy" id="1076179"/>
    <lineage>
        <taxon>unclassified sequences</taxon>
        <taxon>metagenomes</taxon>
        <taxon>ecological metagenomes</taxon>
    </lineage>
</organism>
<sequence length="166" mass="17776">MVADKHMKFCCLQHGVFHDSGILHGPPIVREGNGARRLHGGVVGGLFAGKPYRHGSAGLNFDRCGMGAHIGYDFGAVGGRRRIGHGQYRCDAAGGGCQSSGGNVLFVCLPRLPQVDVHIDKARRCAESRRIDDVGTCRRLCGKAAVFDINVASAHSLGDQHRIFND</sequence>
<proteinExistence type="predicted"/>
<accession>A0A645BW28</accession>
<protein>
    <submittedName>
        <fullName evidence="1">Uncharacterized protein</fullName>
    </submittedName>
</protein>
<comment type="caution">
    <text evidence="1">The sequence shown here is derived from an EMBL/GenBank/DDBJ whole genome shotgun (WGS) entry which is preliminary data.</text>
</comment>
<name>A0A645BW28_9ZZZZ</name>
<dbReference type="EMBL" id="VSSQ01020828">
    <property type="protein sequence ID" value="MPM65994.1"/>
    <property type="molecule type" value="Genomic_DNA"/>
</dbReference>
<evidence type="ECO:0000313" key="1">
    <source>
        <dbReference type="EMBL" id="MPM65994.1"/>
    </source>
</evidence>
<dbReference type="AlphaFoldDB" id="A0A645BW28"/>
<reference evidence="1" key="1">
    <citation type="submission" date="2019-08" db="EMBL/GenBank/DDBJ databases">
        <authorList>
            <person name="Kucharzyk K."/>
            <person name="Murdoch R.W."/>
            <person name="Higgins S."/>
            <person name="Loffler F."/>
        </authorList>
    </citation>
    <scope>NUCLEOTIDE SEQUENCE</scope>
</reference>
<gene>
    <name evidence="1" type="ORF">SDC9_112898</name>
</gene>